<evidence type="ECO:0000313" key="3">
    <source>
        <dbReference type="Proteomes" id="UP000306954"/>
    </source>
</evidence>
<gene>
    <name evidence="2" type="ORF">E3P90_01523</name>
</gene>
<name>A0A4T0HIJ7_WALIC</name>
<sequence length="105" mass="11541">MKLTEAKTDSLFQDLDPFKAGRPGRPVVQKRSRSSSSVSSTSSASTCSTSSSTSQSNSFEFDGYLTKQQSFCVPLNDHSPRLTSPVKTLHRPPSLLFHLPRRAHS</sequence>
<reference evidence="2 3" key="1">
    <citation type="submission" date="2019-03" db="EMBL/GenBank/DDBJ databases">
        <title>Sequencing 23 genomes of Wallemia ichthyophaga.</title>
        <authorList>
            <person name="Gostincar C."/>
        </authorList>
    </citation>
    <scope>NUCLEOTIDE SEQUENCE [LARGE SCALE GENOMIC DNA]</scope>
    <source>
        <strain evidence="2 3">EXF-8621</strain>
    </source>
</reference>
<feature type="compositionally biased region" description="Low complexity" evidence="1">
    <location>
        <begin position="34"/>
        <end position="58"/>
    </location>
</feature>
<dbReference type="EMBL" id="SPOF01000013">
    <property type="protein sequence ID" value="TIB13728.1"/>
    <property type="molecule type" value="Genomic_DNA"/>
</dbReference>
<protein>
    <submittedName>
        <fullName evidence="2">Uncharacterized protein</fullName>
    </submittedName>
</protein>
<evidence type="ECO:0000256" key="1">
    <source>
        <dbReference type="SAM" id="MobiDB-lite"/>
    </source>
</evidence>
<organism evidence="2 3">
    <name type="scientific">Wallemia ichthyophaga</name>
    <dbReference type="NCBI Taxonomy" id="245174"/>
    <lineage>
        <taxon>Eukaryota</taxon>
        <taxon>Fungi</taxon>
        <taxon>Dikarya</taxon>
        <taxon>Basidiomycota</taxon>
        <taxon>Wallemiomycotina</taxon>
        <taxon>Wallemiomycetes</taxon>
        <taxon>Wallemiales</taxon>
        <taxon>Wallemiaceae</taxon>
        <taxon>Wallemia</taxon>
    </lineage>
</organism>
<evidence type="ECO:0000313" key="2">
    <source>
        <dbReference type="EMBL" id="TIB13728.1"/>
    </source>
</evidence>
<dbReference type="AlphaFoldDB" id="A0A4T0HIJ7"/>
<dbReference type="OMA" id="FCVPLND"/>
<comment type="caution">
    <text evidence="2">The sequence shown here is derived from an EMBL/GenBank/DDBJ whole genome shotgun (WGS) entry which is preliminary data.</text>
</comment>
<dbReference type="OrthoDB" id="10498495at2759"/>
<feature type="region of interest" description="Disordered" evidence="1">
    <location>
        <begin position="1"/>
        <end position="58"/>
    </location>
</feature>
<dbReference type="Proteomes" id="UP000306954">
    <property type="component" value="Unassembled WGS sequence"/>
</dbReference>
<accession>A0A4T0HIJ7</accession>
<proteinExistence type="predicted"/>